<gene>
    <name evidence="1" type="ORF">SAMN06296378_1618</name>
</gene>
<name>A0A2C8ZLL6_9MICO</name>
<keyword evidence="2" id="KW-1185">Reference proteome</keyword>
<evidence type="ECO:0008006" key="3">
    <source>
        <dbReference type="Google" id="ProtNLM"/>
    </source>
</evidence>
<reference evidence="1 2" key="1">
    <citation type="submission" date="2017-09" db="EMBL/GenBank/DDBJ databases">
        <authorList>
            <person name="Ehlers B."/>
            <person name="Leendertz F.H."/>
        </authorList>
    </citation>
    <scope>NUCLEOTIDE SEQUENCE [LARGE SCALE GENOMIC DNA]</scope>
    <source>
        <strain evidence="1 2">CGMCC 1.05381</strain>
    </source>
</reference>
<accession>A0A2C8ZLL6</accession>
<sequence length="182" mass="21796">MSSSTTLTALFEKWRQINDHEPSRWDDSIQLFLAESRPSTEILKIRQGRWISTVHELEAFIERENRWPHANSRRPAEFRSTDEDRLANWVQYQRRSEQTLSDYRADRLELIPGFSWAPLDEKWEQRLWEYVDFVEREGRRPSRRSRDSPERSLSVWRATQSELTRAGGLSAARVELLRSHRI</sequence>
<organism evidence="1 2">
    <name type="scientific">Salinibacterium xinjiangense</name>
    <dbReference type="NCBI Taxonomy" id="386302"/>
    <lineage>
        <taxon>Bacteria</taxon>
        <taxon>Bacillati</taxon>
        <taxon>Actinomycetota</taxon>
        <taxon>Actinomycetes</taxon>
        <taxon>Micrococcales</taxon>
        <taxon>Microbacteriaceae</taxon>
        <taxon>Salinibacterium</taxon>
    </lineage>
</organism>
<dbReference type="Gene3D" id="6.10.140.530">
    <property type="match status" value="2"/>
</dbReference>
<dbReference type="EMBL" id="OCST01000003">
    <property type="protein sequence ID" value="SOE65785.1"/>
    <property type="molecule type" value="Genomic_DNA"/>
</dbReference>
<proteinExistence type="predicted"/>
<evidence type="ECO:0000313" key="2">
    <source>
        <dbReference type="Proteomes" id="UP000219440"/>
    </source>
</evidence>
<dbReference type="Proteomes" id="UP000219440">
    <property type="component" value="Unassembled WGS sequence"/>
</dbReference>
<evidence type="ECO:0000313" key="1">
    <source>
        <dbReference type="EMBL" id="SOE65785.1"/>
    </source>
</evidence>
<protein>
    <recommendedName>
        <fullName evidence="3">Helicase associated domain-containing protein</fullName>
    </recommendedName>
</protein>
<dbReference type="AlphaFoldDB" id="A0A2C8ZLL6"/>